<name>A0ABP4LMK2_9ACTN</name>
<dbReference type="PROSITE" id="PS01125">
    <property type="entry name" value="ROK"/>
    <property type="match status" value="1"/>
</dbReference>
<accession>A0ABP4LMK2</accession>
<dbReference type="InterPro" id="IPR049874">
    <property type="entry name" value="ROK_cs"/>
</dbReference>
<comment type="caution">
    <text evidence="2">The sequence shown here is derived from an EMBL/GenBank/DDBJ whole genome shotgun (WGS) entry which is preliminary data.</text>
</comment>
<dbReference type="PANTHER" id="PTHR18964">
    <property type="entry name" value="ROK (REPRESSOR, ORF, KINASE) FAMILY"/>
    <property type="match status" value="1"/>
</dbReference>
<sequence>MTAVLAVDVGGTKFAAAVVSAGGVIQDRLEVPLAGQDPTSVLRHLVTALAGGGVAAVGVGTAGPLDRVRGTVSPVNIPAWRDFPLTGTLSTWLPDVPVTMAGDAQCVALGEWWRAPVGGSLQGSLLGIVVSTGIGGGLVIDGRPWLGTTGNAGHIGHITVDPSGAPCPCGATGCVETIASGPAMVRWALANGWEPGHAADARALAGDARRGVPVAVAAFDRAAGALATALLTTAALCDIDRVVIGGGVAAAGDVLLAPIRRALADRDGMAFLRRLRVEASTLGRDGGLYGAAALALGTLTVPA</sequence>
<reference evidence="3" key="1">
    <citation type="journal article" date="2019" name="Int. J. Syst. Evol. Microbiol.">
        <title>The Global Catalogue of Microorganisms (GCM) 10K type strain sequencing project: providing services to taxonomists for standard genome sequencing and annotation.</title>
        <authorList>
            <consortium name="The Broad Institute Genomics Platform"/>
            <consortium name="The Broad Institute Genome Sequencing Center for Infectious Disease"/>
            <person name="Wu L."/>
            <person name="Ma J."/>
        </authorList>
    </citation>
    <scope>NUCLEOTIDE SEQUENCE [LARGE SCALE GENOMIC DNA]</scope>
    <source>
        <strain evidence="3">JCM 15933</strain>
    </source>
</reference>
<organism evidence="2 3">
    <name type="scientific">Dactylosporangium maewongense</name>
    <dbReference type="NCBI Taxonomy" id="634393"/>
    <lineage>
        <taxon>Bacteria</taxon>
        <taxon>Bacillati</taxon>
        <taxon>Actinomycetota</taxon>
        <taxon>Actinomycetes</taxon>
        <taxon>Micromonosporales</taxon>
        <taxon>Micromonosporaceae</taxon>
        <taxon>Dactylosporangium</taxon>
    </lineage>
</organism>
<proteinExistence type="inferred from homology"/>
<dbReference type="Gene3D" id="3.30.420.40">
    <property type="match status" value="2"/>
</dbReference>
<keyword evidence="3" id="KW-1185">Reference proteome</keyword>
<dbReference type="SUPFAM" id="SSF53067">
    <property type="entry name" value="Actin-like ATPase domain"/>
    <property type="match status" value="1"/>
</dbReference>
<dbReference type="Proteomes" id="UP001501470">
    <property type="component" value="Unassembled WGS sequence"/>
</dbReference>
<dbReference type="InterPro" id="IPR043129">
    <property type="entry name" value="ATPase_NBD"/>
</dbReference>
<protein>
    <submittedName>
        <fullName evidence="2">ROK family protein</fullName>
    </submittedName>
</protein>
<dbReference type="PANTHER" id="PTHR18964:SF169">
    <property type="entry name" value="N-ACETYLMANNOSAMINE KINASE"/>
    <property type="match status" value="1"/>
</dbReference>
<evidence type="ECO:0000256" key="1">
    <source>
        <dbReference type="ARBA" id="ARBA00006479"/>
    </source>
</evidence>
<gene>
    <name evidence="2" type="ORF">GCM10009827_050810</name>
</gene>
<evidence type="ECO:0000313" key="3">
    <source>
        <dbReference type="Proteomes" id="UP001501470"/>
    </source>
</evidence>
<dbReference type="EMBL" id="BAAAQD010000010">
    <property type="protein sequence ID" value="GAA1527594.1"/>
    <property type="molecule type" value="Genomic_DNA"/>
</dbReference>
<dbReference type="Pfam" id="PF00480">
    <property type="entry name" value="ROK"/>
    <property type="match status" value="1"/>
</dbReference>
<dbReference type="RefSeq" id="WP_344504581.1">
    <property type="nucleotide sequence ID" value="NZ_BAAAQD010000010.1"/>
</dbReference>
<dbReference type="InterPro" id="IPR000600">
    <property type="entry name" value="ROK"/>
</dbReference>
<comment type="similarity">
    <text evidence="1">Belongs to the ROK (NagC/XylR) family.</text>
</comment>
<evidence type="ECO:0000313" key="2">
    <source>
        <dbReference type="EMBL" id="GAA1527594.1"/>
    </source>
</evidence>